<dbReference type="OrthoDB" id="5377599at2759"/>
<feature type="domain" description="DUF7896" evidence="2">
    <location>
        <begin position="427"/>
        <end position="508"/>
    </location>
</feature>
<feature type="compositionally biased region" description="Polar residues" evidence="1">
    <location>
        <begin position="201"/>
        <end position="215"/>
    </location>
</feature>
<dbReference type="PANTHER" id="PTHR42031:SF1">
    <property type="entry name" value="KEY LIME PATHOGENICITY PROTEIN"/>
    <property type="match status" value="1"/>
</dbReference>
<feature type="compositionally biased region" description="Basic and acidic residues" evidence="1">
    <location>
        <begin position="328"/>
        <end position="339"/>
    </location>
</feature>
<evidence type="ECO:0000259" key="2">
    <source>
        <dbReference type="Pfam" id="PF25438"/>
    </source>
</evidence>
<feature type="region of interest" description="Disordered" evidence="1">
    <location>
        <begin position="465"/>
        <end position="499"/>
    </location>
</feature>
<dbReference type="STRING" id="97972.A0A2V1EEE5"/>
<protein>
    <recommendedName>
        <fullName evidence="2">DUF7896 domain-containing protein</fullName>
    </recommendedName>
</protein>
<feature type="region of interest" description="Disordered" evidence="1">
    <location>
        <begin position="513"/>
        <end position="548"/>
    </location>
</feature>
<dbReference type="EMBL" id="KZ805301">
    <property type="protein sequence ID" value="PVI08064.1"/>
    <property type="molecule type" value="Genomic_DNA"/>
</dbReference>
<evidence type="ECO:0000313" key="4">
    <source>
        <dbReference type="Proteomes" id="UP000244855"/>
    </source>
</evidence>
<evidence type="ECO:0000313" key="3">
    <source>
        <dbReference type="EMBL" id="PVI08064.1"/>
    </source>
</evidence>
<feature type="compositionally biased region" description="Low complexity" evidence="1">
    <location>
        <begin position="520"/>
        <end position="535"/>
    </location>
</feature>
<evidence type="ECO:0000256" key="1">
    <source>
        <dbReference type="SAM" id="MobiDB-lite"/>
    </source>
</evidence>
<dbReference type="AlphaFoldDB" id="A0A2V1EEE5"/>
<name>A0A2V1EEE5_9PLEO</name>
<feature type="region of interest" description="Disordered" evidence="1">
    <location>
        <begin position="158"/>
        <end position="223"/>
    </location>
</feature>
<proteinExistence type="predicted"/>
<feature type="compositionally biased region" description="Polar residues" evidence="1">
    <location>
        <begin position="176"/>
        <end position="185"/>
    </location>
</feature>
<dbReference type="InterPro" id="IPR057218">
    <property type="entry name" value="DUF7896"/>
</dbReference>
<sequence length="649" mass="71013">MMTTSASTIEEFKREFFNRHANLPDHVRRQLWHQTISEPSGPPCQPADQVPRYVHPAMTDFSTSQFGSMDCIPSAPAHSTMERQLSVMDPNHVLTRSSSTMSNWQPVCDDQQPAYTFYPESAVALQPVNESTMLANSGMTVYSPSDYINNFMQSANPSAPFSFPQQPPQLHVPLTPSAQWSPQLDPSTSPSTPSTALMTPVTHSNNMSRQGSHNSHFLDDSSSTSMQFSESSVFPIPHENGVVSFPMQSKTINGNVDNLNFLESFTGQQSSDHFLSSAPQFSSYSCSSVANATAVVSSQGEPDLAEDMLRSASSSSESSASVSSPRSIDSRHARRDREINAQAVRCRIAPKASPSIAEIGSNPSNAQMVRIRSADGSCKNVGVITKAAYVRPQHPKIMCPKCNERPDGFRGTHELERHMARAHSAVRKGFICVDASPDKKFLSRCKHCRNGKVYGAYYNAAAHLRRTHFHPRERGGKKGKRGEEKRGGIGGGDDPPMDHLKQFWIRDVEVPNNATTVPQSPDTSSPSSSDDNNSTFESSNEMSGGYDAVSSFDINISTQQQQQQQQQSANDVPMTMPITVDPTTQYFDFDASSSTANTVTDMNICMPQVDASSFNPASTTNSTNVLYAAAATNDPTDIVNFQFDAQFHS</sequence>
<feature type="region of interest" description="Disordered" evidence="1">
    <location>
        <begin position="301"/>
        <end position="340"/>
    </location>
</feature>
<dbReference type="Proteomes" id="UP000244855">
    <property type="component" value="Unassembled WGS sequence"/>
</dbReference>
<feature type="compositionally biased region" description="Low complexity" evidence="1">
    <location>
        <begin position="311"/>
        <end position="327"/>
    </location>
</feature>
<dbReference type="PANTHER" id="PTHR42031">
    <property type="entry name" value="KEY LIME PATHOGENICITY PROTEIN"/>
    <property type="match status" value="1"/>
</dbReference>
<feature type="compositionally biased region" description="Basic and acidic residues" evidence="1">
    <location>
        <begin position="470"/>
        <end position="487"/>
    </location>
</feature>
<dbReference type="Pfam" id="PF25438">
    <property type="entry name" value="DUF7896"/>
    <property type="match status" value="1"/>
</dbReference>
<feature type="compositionally biased region" description="Low complexity" evidence="1">
    <location>
        <begin position="186"/>
        <end position="195"/>
    </location>
</feature>
<organism evidence="3 4">
    <name type="scientific">Periconia macrospinosa</name>
    <dbReference type="NCBI Taxonomy" id="97972"/>
    <lineage>
        <taxon>Eukaryota</taxon>
        <taxon>Fungi</taxon>
        <taxon>Dikarya</taxon>
        <taxon>Ascomycota</taxon>
        <taxon>Pezizomycotina</taxon>
        <taxon>Dothideomycetes</taxon>
        <taxon>Pleosporomycetidae</taxon>
        <taxon>Pleosporales</taxon>
        <taxon>Massarineae</taxon>
        <taxon>Periconiaceae</taxon>
        <taxon>Periconia</taxon>
    </lineage>
</organism>
<reference evidence="3 4" key="1">
    <citation type="journal article" date="2018" name="Sci. Rep.">
        <title>Comparative genomics provides insights into the lifestyle and reveals functional heterogeneity of dark septate endophytic fungi.</title>
        <authorList>
            <person name="Knapp D.G."/>
            <person name="Nemeth J.B."/>
            <person name="Barry K."/>
            <person name="Hainaut M."/>
            <person name="Henrissat B."/>
            <person name="Johnson J."/>
            <person name="Kuo A."/>
            <person name="Lim J.H.P."/>
            <person name="Lipzen A."/>
            <person name="Nolan M."/>
            <person name="Ohm R.A."/>
            <person name="Tamas L."/>
            <person name="Grigoriev I.V."/>
            <person name="Spatafora J.W."/>
            <person name="Nagy L.G."/>
            <person name="Kovacs G.M."/>
        </authorList>
    </citation>
    <scope>NUCLEOTIDE SEQUENCE [LARGE SCALE GENOMIC DNA]</scope>
    <source>
        <strain evidence="3 4">DSE2036</strain>
    </source>
</reference>
<accession>A0A2V1EEE5</accession>
<keyword evidence="4" id="KW-1185">Reference proteome</keyword>
<gene>
    <name evidence="3" type="ORF">DM02DRAFT_151757</name>
</gene>